<dbReference type="Pfam" id="PF02204">
    <property type="entry name" value="VPS9"/>
    <property type="match status" value="1"/>
</dbReference>
<evidence type="ECO:0000256" key="1">
    <source>
        <dbReference type="SAM" id="MobiDB-lite"/>
    </source>
</evidence>
<reference evidence="3" key="1">
    <citation type="submission" date="2020-12" db="EMBL/GenBank/DDBJ databases">
        <title>Metabolic potential, ecology and presence of endohyphal bacteria is reflected in genomic diversity of Mucoromycotina.</title>
        <authorList>
            <person name="Muszewska A."/>
            <person name="Okrasinska A."/>
            <person name="Steczkiewicz K."/>
            <person name="Drgas O."/>
            <person name="Orlowska M."/>
            <person name="Perlinska-Lenart U."/>
            <person name="Aleksandrzak-Piekarczyk T."/>
            <person name="Szatraj K."/>
            <person name="Zielenkiewicz U."/>
            <person name="Pilsyk S."/>
            <person name="Malc E."/>
            <person name="Mieczkowski P."/>
            <person name="Kruszewska J.S."/>
            <person name="Biernat P."/>
            <person name="Pawlowska J."/>
        </authorList>
    </citation>
    <scope>NUCLEOTIDE SEQUENCE</scope>
    <source>
        <strain evidence="3">CBS 226.32</strain>
    </source>
</reference>
<dbReference type="Gene3D" id="1.20.1050.80">
    <property type="entry name" value="VPS9 domain"/>
    <property type="match status" value="1"/>
</dbReference>
<keyword evidence="4" id="KW-1185">Reference proteome</keyword>
<dbReference type="InterPro" id="IPR037191">
    <property type="entry name" value="VPS9_dom_sf"/>
</dbReference>
<dbReference type="Proteomes" id="UP000650833">
    <property type="component" value="Unassembled WGS sequence"/>
</dbReference>
<dbReference type="PANTHER" id="PTHR23101">
    <property type="entry name" value="RAB GDP/GTP EXCHANGE FACTOR"/>
    <property type="match status" value="1"/>
</dbReference>
<feature type="compositionally biased region" description="Low complexity" evidence="1">
    <location>
        <begin position="11"/>
        <end position="20"/>
    </location>
</feature>
<accession>A0A8H7RKS4</accession>
<dbReference type="SUPFAM" id="SSF109993">
    <property type="entry name" value="VPS9 domain"/>
    <property type="match status" value="1"/>
</dbReference>
<feature type="compositionally biased region" description="Polar residues" evidence="1">
    <location>
        <begin position="21"/>
        <end position="32"/>
    </location>
</feature>
<comment type="caution">
    <text evidence="3">The sequence shown here is derived from an EMBL/GenBank/DDBJ whole genome shotgun (WGS) entry which is preliminary data.</text>
</comment>
<organism evidence="3 4">
    <name type="scientific">Mucor plumbeus</name>
    <dbReference type="NCBI Taxonomy" id="97098"/>
    <lineage>
        <taxon>Eukaryota</taxon>
        <taxon>Fungi</taxon>
        <taxon>Fungi incertae sedis</taxon>
        <taxon>Mucoromycota</taxon>
        <taxon>Mucoromycotina</taxon>
        <taxon>Mucoromycetes</taxon>
        <taxon>Mucorales</taxon>
        <taxon>Mucorineae</taxon>
        <taxon>Mucoraceae</taxon>
        <taxon>Mucor</taxon>
    </lineage>
</organism>
<dbReference type="GO" id="GO:0031267">
    <property type="term" value="F:small GTPase binding"/>
    <property type="evidence" value="ECO:0007669"/>
    <property type="project" value="TreeGrafter"/>
</dbReference>
<feature type="region of interest" description="Disordered" evidence="1">
    <location>
        <begin position="533"/>
        <end position="566"/>
    </location>
</feature>
<dbReference type="InterPro" id="IPR045046">
    <property type="entry name" value="Vps9-like"/>
</dbReference>
<name>A0A8H7RKS4_9FUNG</name>
<dbReference type="GO" id="GO:0016192">
    <property type="term" value="P:vesicle-mediated transport"/>
    <property type="evidence" value="ECO:0007669"/>
    <property type="project" value="InterPro"/>
</dbReference>
<dbReference type="OrthoDB" id="10264848at2759"/>
<gene>
    <name evidence="3" type="ORF">INT46_000406</name>
</gene>
<dbReference type="SMART" id="SM00167">
    <property type="entry name" value="VPS9"/>
    <property type="match status" value="1"/>
</dbReference>
<dbReference type="GO" id="GO:0005829">
    <property type="term" value="C:cytosol"/>
    <property type="evidence" value="ECO:0007669"/>
    <property type="project" value="TreeGrafter"/>
</dbReference>
<evidence type="ECO:0000313" key="3">
    <source>
        <dbReference type="EMBL" id="KAG2212205.1"/>
    </source>
</evidence>
<proteinExistence type="predicted"/>
<feature type="domain" description="VPS9" evidence="2">
    <location>
        <begin position="336"/>
        <end position="514"/>
    </location>
</feature>
<dbReference type="PROSITE" id="PS51205">
    <property type="entry name" value="VPS9"/>
    <property type="match status" value="1"/>
</dbReference>
<dbReference type="AlphaFoldDB" id="A0A8H7RKS4"/>
<dbReference type="EMBL" id="JAEPRC010000052">
    <property type="protein sequence ID" value="KAG2212205.1"/>
    <property type="molecule type" value="Genomic_DNA"/>
</dbReference>
<feature type="region of interest" description="Disordered" evidence="1">
    <location>
        <begin position="1"/>
        <end position="32"/>
    </location>
</feature>
<feature type="compositionally biased region" description="Low complexity" evidence="1">
    <location>
        <begin position="554"/>
        <end position="565"/>
    </location>
</feature>
<protein>
    <recommendedName>
        <fullName evidence="2">VPS9 domain-containing protein</fullName>
    </recommendedName>
</protein>
<evidence type="ECO:0000259" key="2">
    <source>
        <dbReference type="PROSITE" id="PS51205"/>
    </source>
</evidence>
<dbReference type="GO" id="GO:0030139">
    <property type="term" value="C:endocytic vesicle"/>
    <property type="evidence" value="ECO:0007669"/>
    <property type="project" value="TreeGrafter"/>
</dbReference>
<sequence>MFRFDSLKKPNNTNESSTTNQQDSLAGSSPPTNFLQRIASSDTIARSSLIKKPAAITKSASTSSSVSSSVSNNNKMNTASFSIPMPTNSWGMLALSRLQDIQDNELDDIVELLLNKDKAMLLLPVSTPSHPSAMVDRDFIMNHVIVYNDQHNTNQVISLGGVRGIFQKDQFIALGLLPSEEEVSRLMNDSNTKKSLFDTFSLDPSSITPDHPKYNILASHVQLPLRDDKLITVMLIQKQLSRKDVIEWTEAKSKNIKDIESPLVDSCSAKVNKFIRNYTKNPPRTTDLSSTKVLDFLDELRDSDIQDDIERLDTIETYICSQLYDQLFTNPDGDEAMQDEALESRIAALNLLDLNLQHLGVTIENEQDNEHMTQIVKEAGAQLQQLNTILGAKEKLEALVKTHQIIVNAIEEFAEKHRHATRLDSNAEVVQEMKQAMSSVEEEKPISSVNADVLLPILIFTIVKSNPTNFLSNLKFIQRYRRPENLSSGQASYCLTNMMAAVSFLETTNLVGLGLSADRVFSHVTDLNATKVIDNKPKPQPQTHQQPQPPPPSQQQQQQQQNQQPNAGLKIVSDVVDSSYRVFDGLGKFWQRNTQELENNKTVSGIVDQVKGRVRKVSDAALPKSELKEISTTSTASSISSLPSFMEDRTNSRTKKNTPLSSLSNGEGPISKFLEMKSVDELRIGEITELLADYKRLAAIIKQANLA</sequence>
<dbReference type="InterPro" id="IPR003123">
    <property type="entry name" value="VPS9"/>
</dbReference>
<dbReference type="GO" id="GO:0005085">
    <property type="term" value="F:guanyl-nucleotide exchange factor activity"/>
    <property type="evidence" value="ECO:0007669"/>
    <property type="project" value="InterPro"/>
</dbReference>
<dbReference type="PANTHER" id="PTHR23101:SF25">
    <property type="entry name" value="GTPASE-ACTIVATING PROTEIN AND VPS9 DOMAIN-CONTAINING PROTEIN 1"/>
    <property type="match status" value="1"/>
</dbReference>
<evidence type="ECO:0000313" key="4">
    <source>
        <dbReference type="Proteomes" id="UP000650833"/>
    </source>
</evidence>